<evidence type="ECO:0008006" key="4">
    <source>
        <dbReference type="Google" id="ProtNLM"/>
    </source>
</evidence>
<dbReference type="EMBL" id="MZXW01000050">
    <property type="protein sequence ID" value="RXT36452.1"/>
    <property type="molecule type" value="Genomic_DNA"/>
</dbReference>
<dbReference type="Pfam" id="PF05137">
    <property type="entry name" value="PilN"/>
    <property type="match status" value="1"/>
</dbReference>
<dbReference type="Proteomes" id="UP000290819">
    <property type="component" value="Unassembled WGS sequence"/>
</dbReference>
<proteinExistence type="predicted"/>
<gene>
    <name evidence="2" type="ORF">B5V03_32845</name>
</gene>
<protein>
    <recommendedName>
        <fullName evidence="4">PilN domain-containing protein</fullName>
    </recommendedName>
</protein>
<keyword evidence="1" id="KW-0472">Membrane</keyword>
<evidence type="ECO:0000256" key="1">
    <source>
        <dbReference type="SAM" id="Phobius"/>
    </source>
</evidence>
<keyword evidence="3" id="KW-1185">Reference proteome</keyword>
<reference evidence="2 3" key="1">
    <citation type="submission" date="2017-03" db="EMBL/GenBank/DDBJ databases">
        <authorList>
            <person name="Safronova V.I."/>
            <person name="Sazanova A.L."/>
            <person name="Chirak E.R."/>
        </authorList>
    </citation>
    <scope>NUCLEOTIDE SEQUENCE [LARGE SCALE GENOMIC DNA]</scope>
    <source>
        <strain evidence="2 3">Opo-243</strain>
    </source>
</reference>
<feature type="transmembrane region" description="Helical" evidence="1">
    <location>
        <begin position="203"/>
        <end position="226"/>
    </location>
</feature>
<dbReference type="InterPro" id="IPR007813">
    <property type="entry name" value="PilN"/>
</dbReference>
<keyword evidence="1" id="KW-1133">Transmembrane helix</keyword>
<sequence>MSLATQITTALSLWIETVVRTASAWLARAQDARRIAVSEDEADIFTFRFASKARSKDGDLPSCRIKLVEGGLDGPLPPEWAAAIRGASVELTLQSSRFVFRPLELPAKAAEFLDGIIRSQIDRLTPWNAADVVFRWTPPQGAADDHIALTVVATARTAATSLARIFLDLGAAGVEISPASSSERVVVYDQRVGGIAKSGRLRIALVAVLATTGVLAILSAGLGGFITDSYDSELQQTQRRIAERRAIARGNQNGSGGSPFDLLARRKQTVPSAVLVMEELSAILPDHTYTTEMRIEGDKLQITGLTQDAPSLIQILEQSRQFVAAGFFAPTTRAATEQRERFHIEMKIKLQSGSGT</sequence>
<dbReference type="PANTHER" id="PTHR40278:SF1">
    <property type="entry name" value="DNA UTILIZATION PROTEIN HOFN"/>
    <property type="match status" value="1"/>
</dbReference>
<evidence type="ECO:0000313" key="2">
    <source>
        <dbReference type="EMBL" id="RXT36452.1"/>
    </source>
</evidence>
<dbReference type="InterPro" id="IPR052534">
    <property type="entry name" value="Extracell_DNA_Util/SecSys_Comp"/>
</dbReference>
<dbReference type="OrthoDB" id="8196557at2"/>
<comment type="caution">
    <text evidence="2">The sequence shown here is derived from an EMBL/GenBank/DDBJ whole genome shotgun (WGS) entry which is preliminary data.</text>
</comment>
<dbReference type="AlphaFoldDB" id="A0A4V1P459"/>
<dbReference type="PANTHER" id="PTHR40278">
    <property type="entry name" value="DNA UTILIZATION PROTEIN HOFN"/>
    <property type="match status" value="1"/>
</dbReference>
<keyword evidence="1" id="KW-0812">Transmembrane</keyword>
<organism evidence="2 3">
    <name type="scientific">Bradyrhizobium betae</name>
    <dbReference type="NCBI Taxonomy" id="244734"/>
    <lineage>
        <taxon>Bacteria</taxon>
        <taxon>Pseudomonadati</taxon>
        <taxon>Pseudomonadota</taxon>
        <taxon>Alphaproteobacteria</taxon>
        <taxon>Hyphomicrobiales</taxon>
        <taxon>Nitrobacteraceae</taxon>
        <taxon>Bradyrhizobium</taxon>
    </lineage>
</organism>
<accession>A0A4V1P459</accession>
<evidence type="ECO:0000313" key="3">
    <source>
        <dbReference type="Proteomes" id="UP000290819"/>
    </source>
</evidence>
<dbReference type="RefSeq" id="WP_129274594.1">
    <property type="nucleotide sequence ID" value="NZ_MZXW01000050.1"/>
</dbReference>
<name>A0A4V1P459_9BRAD</name>